<dbReference type="CDD" id="cd06225">
    <property type="entry name" value="HAMP"/>
    <property type="match status" value="1"/>
</dbReference>
<accession>A0A1H9XRA2</accession>
<proteinExistence type="inferred from homology"/>
<dbReference type="GO" id="GO:0004888">
    <property type="term" value="F:transmembrane signaling receptor activity"/>
    <property type="evidence" value="ECO:0007669"/>
    <property type="project" value="InterPro"/>
</dbReference>
<dbReference type="SUPFAM" id="SSF58104">
    <property type="entry name" value="Methyl-accepting chemotaxis protein (MCP) signaling domain"/>
    <property type="match status" value="1"/>
</dbReference>
<dbReference type="PROSITE" id="PS50111">
    <property type="entry name" value="CHEMOTAXIS_TRANSDUC_2"/>
    <property type="match status" value="1"/>
</dbReference>
<dbReference type="PANTHER" id="PTHR32089:SF112">
    <property type="entry name" value="LYSOZYME-LIKE PROTEIN-RELATED"/>
    <property type="match status" value="1"/>
</dbReference>
<dbReference type="GO" id="GO:0016020">
    <property type="term" value="C:membrane"/>
    <property type="evidence" value="ECO:0007669"/>
    <property type="project" value="InterPro"/>
</dbReference>
<evidence type="ECO:0000256" key="2">
    <source>
        <dbReference type="ARBA" id="ARBA00022989"/>
    </source>
</evidence>
<dbReference type="GO" id="GO:0006935">
    <property type="term" value="P:chemotaxis"/>
    <property type="evidence" value="ECO:0007669"/>
    <property type="project" value="InterPro"/>
</dbReference>
<keyword evidence="6" id="KW-0472">Membrane</keyword>
<feature type="transmembrane region" description="Helical" evidence="6">
    <location>
        <begin position="12"/>
        <end position="34"/>
    </location>
</feature>
<dbReference type="PROSITE" id="PS50885">
    <property type="entry name" value="HAMP"/>
    <property type="match status" value="1"/>
</dbReference>
<dbReference type="Pfam" id="PF00672">
    <property type="entry name" value="HAMP"/>
    <property type="match status" value="1"/>
</dbReference>
<dbReference type="SMART" id="SM00283">
    <property type="entry name" value="MA"/>
    <property type="match status" value="1"/>
</dbReference>
<evidence type="ECO:0000256" key="6">
    <source>
        <dbReference type="SAM" id="Phobius"/>
    </source>
</evidence>
<organism evidence="9 10">
    <name type="scientific">Actinokineospora terrae</name>
    <dbReference type="NCBI Taxonomy" id="155974"/>
    <lineage>
        <taxon>Bacteria</taxon>
        <taxon>Bacillati</taxon>
        <taxon>Actinomycetota</taxon>
        <taxon>Actinomycetes</taxon>
        <taxon>Pseudonocardiales</taxon>
        <taxon>Pseudonocardiaceae</taxon>
        <taxon>Actinokineospora</taxon>
    </lineage>
</organism>
<comment type="similarity">
    <text evidence="4">Belongs to the methyl-accepting chemotaxis (MCP) protein family.</text>
</comment>
<dbReference type="STRING" id="155974.SAMN04487818_1217"/>
<dbReference type="InterPro" id="IPR004089">
    <property type="entry name" value="MCPsignal_dom"/>
</dbReference>
<dbReference type="Pfam" id="PF00015">
    <property type="entry name" value="MCPsignal"/>
    <property type="match status" value="1"/>
</dbReference>
<reference evidence="10" key="1">
    <citation type="submission" date="2016-10" db="EMBL/GenBank/DDBJ databases">
        <authorList>
            <person name="Varghese N."/>
            <person name="Submissions S."/>
        </authorList>
    </citation>
    <scope>NUCLEOTIDE SEQUENCE [LARGE SCALE GENOMIC DNA]</scope>
    <source>
        <strain evidence="10">DSM 44260</strain>
    </source>
</reference>
<dbReference type="Proteomes" id="UP000199051">
    <property type="component" value="Unassembled WGS sequence"/>
</dbReference>
<keyword evidence="1 6" id="KW-0812">Transmembrane</keyword>
<feature type="transmembrane region" description="Helical" evidence="6">
    <location>
        <begin position="200"/>
        <end position="220"/>
    </location>
</feature>
<sequence length="537" mass="55886">MILGRAKVGTRLGGSFAVLVLFIVFAACAGWWGLSKQDDISNRLDTLRQVQDDVDLIKYDAADVTGWQALVVSDAGAYGIAFATGPDGYNRTAELKAKDTVYANIEATHVAAMTDAEKAQFAKLRPAWDDFFAWDTKIMDWLKADTQASRVQAMDSINGGEASAAYGDILKVTAELTKSIDARMEALKAEADSSQETGSWVLAATLGVALLLAVVLSVWATRSVVRPLASVVRTLRKVEDGDLTSRVGLRTTDEIGQVGAAVDSTIESLRSTVTGLSQHAGSLATASEELSRVSTEIAASANDASTQAGAVTDAAAQVLQNVDTVATGGTEMGESIRQIANNASEAADVASKAVTVAEQTNQTVAKLGVSSSEIGNVVKAITSIAEQTNLLALNATIEAARAGDAGKGFAVVAGEVKDLAQETAKATEDIIARVEAIQSDTANAISAIGEIVSTVGRISDFQIVIAAAVEEQTATTNEMNRNLAEAASSSRAISTNITGVATATSTTTAGVHHWQLAATELAQMSGEMHATVAKFQL</sequence>
<evidence type="ECO:0000256" key="1">
    <source>
        <dbReference type="ARBA" id="ARBA00022692"/>
    </source>
</evidence>
<evidence type="ECO:0000256" key="4">
    <source>
        <dbReference type="ARBA" id="ARBA00029447"/>
    </source>
</evidence>
<dbReference type="AlphaFoldDB" id="A0A1H9XRA2"/>
<dbReference type="InterPro" id="IPR004090">
    <property type="entry name" value="Chemotax_Me-accpt_rcpt"/>
</dbReference>
<evidence type="ECO:0000313" key="9">
    <source>
        <dbReference type="EMBL" id="SES48675.1"/>
    </source>
</evidence>
<evidence type="ECO:0000256" key="3">
    <source>
        <dbReference type="ARBA" id="ARBA00023224"/>
    </source>
</evidence>
<feature type="domain" description="Methyl-accepting transducer" evidence="7">
    <location>
        <begin position="286"/>
        <end position="508"/>
    </location>
</feature>
<dbReference type="SMART" id="SM00304">
    <property type="entry name" value="HAMP"/>
    <property type="match status" value="1"/>
</dbReference>
<feature type="domain" description="HAMP" evidence="8">
    <location>
        <begin position="222"/>
        <end position="274"/>
    </location>
</feature>
<evidence type="ECO:0000259" key="8">
    <source>
        <dbReference type="PROSITE" id="PS50885"/>
    </source>
</evidence>
<gene>
    <name evidence="9" type="ORF">SAMN04487818_1217</name>
</gene>
<dbReference type="PRINTS" id="PR00260">
    <property type="entry name" value="CHEMTRNSDUCR"/>
</dbReference>
<evidence type="ECO:0000256" key="5">
    <source>
        <dbReference type="PROSITE-ProRule" id="PRU00284"/>
    </source>
</evidence>
<dbReference type="PROSITE" id="PS51257">
    <property type="entry name" value="PROKAR_LIPOPROTEIN"/>
    <property type="match status" value="1"/>
</dbReference>
<dbReference type="PANTHER" id="PTHR32089">
    <property type="entry name" value="METHYL-ACCEPTING CHEMOTAXIS PROTEIN MCPB"/>
    <property type="match status" value="1"/>
</dbReference>
<keyword evidence="3 5" id="KW-0807">Transducer</keyword>
<dbReference type="EMBL" id="FOGI01000021">
    <property type="protein sequence ID" value="SES48675.1"/>
    <property type="molecule type" value="Genomic_DNA"/>
</dbReference>
<protein>
    <submittedName>
        <fullName evidence="9">Methyl-accepting chemotaxis protein</fullName>
    </submittedName>
</protein>
<name>A0A1H9XRA2_9PSEU</name>
<keyword evidence="10" id="KW-1185">Reference proteome</keyword>
<evidence type="ECO:0000259" key="7">
    <source>
        <dbReference type="PROSITE" id="PS50111"/>
    </source>
</evidence>
<keyword evidence="2 6" id="KW-1133">Transmembrane helix</keyword>
<dbReference type="Gene3D" id="1.10.287.950">
    <property type="entry name" value="Methyl-accepting chemotaxis protein"/>
    <property type="match status" value="1"/>
</dbReference>
<dbReference type="GO" id="GO:0007165">
    <property type="term" value="P:signal transduction"/>
    <property type="evidence" value="ECO:0007669"/>
    <property type="project" value="UniProtKB-KW"/>
</dbReference>
<evidence type="ECO:0000313" key="10">
    <source>
        <dbReference type="Proteomes" id="UP000199051"/>
    </source>
</evidence>
<dbReference type="InterPro" id="IPR003660">
    <property type="entry name" value="HAMP_dom"/>
</dbReference>